<dbReference type="Proteomes" id="UP001476950">
    <property type="component" value="Unassembled WGS sequence"/>
</dbReference>
<reference evidence="1 2" key="1">
    <citation type="submission" date="2022-04" db="EMBL/GenBank/DDBJ databases">
        <title>Positive selection, recombination, and allopatry shape intraspecific diversity of widespread and dominant cyanobacteria.</title>
        <authorList>
            <person name="Wei J."/>
            <person name="Shu W."/>
            <person name="Hu C."/>
        </authorList>
    </citation>
    <scope>NUCLEOTIDE SEQUENCE [LARGE SCALE GENOMIC DNA]</scope>
    <source>
        <strain evidence="1 2">AS-A4</strain>
    </source>
</reference>
<evidence type="ECO:0000313" key="1">
    <source>
        <dbReference type="EMBL" id="MEP1059340.1"/>
    </source>
</evidence>
<dbReference type="RefSeq" id="WP_190448713.1">
    <property type="nucleotide sequence ID" value="NZ_JAMPLM010000010.1"/>
</dbReference>
<sequence>MDCAELEFEYHTADQLLSHCRWTQNTLPSAQDLNLCRFLRLLSTLKLLLTKIGTSVLAPKNQRVRSRSGVQPAERCGAMQATKKQQSVLQDDRFTQGCPTLTLKQGCICQYWFIRLPSRLEGTA</sequence>
<proteinExistence type="predicted"/>
<keyword evidence="2" id="KW-1185">Reference proteome</keyword>
<dbReference type="EMBL" id="JAMPLM010000010">
    <property type="protein sequence ID" value="MEP1059340.1"/>
    <property type="molecule type" value="Genomic_DNA"/>
</dbReference>
<comment type="caution">
    <text evidence="1">The sequence shown here is derived from an EMBL/GenBank/DDBJ whole genome shotgun (WGS) entry which is preliminary data.</text>
</comment>
<accession>A0ABV0KLU6</accession>
<evidence type="ECO:0000313" key="2">
    <source>
        <dbReference type="Proteomes" id="UP001476950"/>
    </source>
</evidence>
<organism evidence="1 2">
    <name type="scientific">Stenomitos frigidus AS-A4</name>
    <dbReference type="NCBI Taxonomy" id="2933935"/>
    <lineage>
        <taxon>Bacteria</taxon>
        <taxon>Bacillati</taxon>
        <taxon>Cyanobacteriota</taxon>
        <taxon>Cyanophyceae</taxon>
        <taxon>Leptolyngbyales</taxon>
        <taxon>Leptolyngbyaceae</taxon>
        <taxon>Stenomitos</taxon>
    </lineage>
</organism>
<gene>
    <name evidence="1" type="ORF">NDI38_12905</name>
</gene>
<name>A0ABV0KLU6_9CYAN</name>
<protein>
    <submittedName>
        <fullName evidence="1">Uncharacterized protein</fullName>
    </submittedName>
</protein>